<feature type="transmembrane region" description="Helical" evidence="6">
    <location>
        <begin position="211"/>
        <end position="237"/>
    </location>
</feature>
<gene>
    <name evidence="8" type="ORF">EKO27_g5206</name>
</gene>
<dbReference type="AlphaFoldDB" id="A0A439D660"/>
<proteinExistence type="inferred from homology"/>
<feature type="transmembrane region" description="Helical" evidence="6">
    <location>
        <begin position="171"/>
        <end position="199"/>
    </location>
</feature>
<dbReference type="PANTHER" id="PTHR33048">
    <property type="entry name" value="PTH11-LIKE INTEGRAL MEMBRANE PROTEIN (AFU_ORTHOLOGUE AFUA_5G11245)"/>
    <property type="match status" value="1"/>
</dbReference>
<dbReference type="Pfam" id="PF20684">
    <property type="entry name" value="Fung_rhodopsin"/>
    <property type="match status" value="1"/>
</dbReference>
<evidence type="ECO:0000256" key="2">
    <source>
        <dbReference type="ARBA" id="ARBA00022692"/>
    </source>
</evidence>
<protein>
    <recommendedName>
        <fullName evidence="7">Rhodopsin domain-containing protein</fullName>
    </recommendedName>
</protein>
<dbReference type="GO" id="GO:0016020">
    <property type="term" value="C:membrane"/>
    <property type="evidence" value="ECO:0007669"/>
    <property type="project" value="UniProtKB-SubCell"/>
</dbReference>
<dbReference type="EMBL" id="RYZI01000135">
    <property type="protein sequence ID" value="RWA09887.1"/>
    <property type="molecule type" value="Genomic_DNA"/>
</dbReference>
<evidence type="ECO:0000256" key="6">
    <source>
        <dbReference type="SAM" id="Phobius"/>
    </source>
</evidence>
<dbReference type="InterPro" id="IPR052337">
    <property type="entry name" value="SAT4-like"/>
</dbReference>
<reference evidence="8 9" key="1">
    <citation type="submission" date="2018-12" db="EMBL/GenBank/DDBJ databases">
        <title>Draft genome sequence of Xylaria grammica IHI A82.</title>
        <authorList>
            <person name="Buettner E."/>
            <person name="Kellner H."/>
        </authorList>
    </citation>
    <scope>NUCLEOTIDE SEQUENCE [LARGE SCALE GENOMIC DNA]</scope>
    <source>
        <strain evidence="8 9">IHI A82</strain>
    </source>
</reference>
<comment type="similarity">
    <text evidence="5">Belongs to the SAT4 family.</text>
</comment>
<dbReference type="STRING" id="363999.A0A439D660"/>
<dbReference type="PANTHER" id="PTHR33048:SF47">
    <property type="entry name" value="INTEGRAL MEMBRANE PROTEIN-RELATED"/>
    <property type="match status" value="1"/>
</dbReference>
<keyword evidence="2 6" id="KW-0812">Transmembrane</keyword>
<feature type="transmembrane region" description="Helical" evidence="6">
    <location>
        <begin position="48"/>
        <end position="73"/>
    </location>
</feature>
<keyword evidence="4 6" id="KW-0472">Membrane</keyword>
<feature type="transmembrane region" description="Helical" evidence="6">
    <location>
        <begin position="127"/>
        <end position="151"/>
    </location>
</feature>
<evidence type="ECO:0000256" key="4">
    <source>
        <dbReference type="ARBA" id="ARBA00023136"/>
    </source>
</evidence>
<evidence type="ECO:0000313" key="9">
    <source>
        <dbReference type="Proteomes" id="UP000286045"/>
    </source>
</evidence>
<evidence type="ECO:0000256" key="1">
    <source>
        <dbReference type="ARBA" id="ARBA00004141"/>
    </source>
</evidence>
<dbReference type="InterPro" id="IPR049326">
    <property type="entry name" value="Rhodopsin_dom_fungi"/>
</dbReference>
<keyword evidence="3 6" id="KW-1133">Transmembrane helix</keyword>
<dbReference type="Proteomes" id="UP000286045">
    <property type="component" value="Unassembled WGS sequence"/>
</dbReference>
<evidence type="ECO:0000256" key="5">
    <source>
        <dbReference type="ARBA" id="ARBA00038359"/>
    </source>
</evidence>
<evidence type="ECO:0000313" key="8">
    <source>
        <dbReference type="EMBL" id="RWA09887.1"/>
    </source>
</evidence>
<accession>A0A439D660</accession>
<comment type="caution">
    <text evidence="8">The sequence shown here is derived from an EMBL/GenBank/DDBJ whole genome shotgun (WGS) entry which is preliminary data.</text>
</comment>
<feature type="transmembrane region" description="Helical" evidence="6">
    <location>
        <begin position="14"/>
        <end position="36"/>
    </location>
</feature>
<organism evidence="8 9">
    <name type="scientific">Xylaria grammica</name>
    <dbReference type="NCBI Taxonomy" id="363999"/>
    <lineage>
        <taxon>Eukaryota</taxon>
        <taxon>Fungi</taxon>
        <taxon>Dikarya</taxon>
        <taxon>Ascomycota</taxon>
        <taxon>Pezizomycotina</taxon>
        <taxon>Sordariomycetes</taxon>
        <taxon>Xylariomycetidae</taxon>
        <taxon>Xylariales</taxon>
        <taxon>Xylariaceae</taxon>
        <taxon>Xylaria</taxon>
    </lineage>
</organism>
<feature type="domain" description="Rhodopsin" evidence="7">
    <location>
        <begin position="32"/>
        <end position="276"/>
    </location>
</feature>
<evidence type="ECO:0000259" key="7">
    <source>
        <dbReference type="Pfam" id="PF20684"/>
    </source>
</evidence>
<comment type="subcellular location">
    <subcellularLocation>
        <location evidence="1">Membrane</location>
        <topology evidence="1">Multi-pass membrane protein</topology>
    </subcellularLocation>
</comment>
<keyword evidence="9" id="KW-1185">Reference proteome</keyword>
<feature type="transmembrane region" description="Helical" evidence="6">
    <location>
        <begin position="93"/>
        <end position="115"/>
    </location>
</feature>
<evidence type="ECO:0000256" key="3">
    <source>
        <dbReference type="ARBA" id="ARBA00022989"/>
    </source>
</evidence>
<name>A0A439D660_9PEZI</name>
<sequence>MDDQSPHSWDLTRVTLVLTWLLTSLAIVIVFARFYLRRKFFSGWASHDWIMLAALAFQFTFQVGITLMCSLGSGRPSSDLSDAQLDAINRLGWIIAPLTHPTSVLARISIAILLTRIFGTKKWFKRYTIVFTTLLSLLGFVVLVLNVAQIQPYQALWDPSIKIIIVWSPDIYRWTAVILQFAFAIWDFTMVLFPVLILWSLNMRMHRKIGLVILLAFSLITAAAAISKGVISLLYTIGASLSFDVSRGTHIIDFTTCLEQALVIIIGCVPTVRSITQLKLPSMNGIGSSLASLITRVKSTKSTGTEKGSFSRGLKYSSFENLELTPKLHVLRESASTKDGSSSGLVVTSLGETDVQAVPAEGRVCRTDSFSVSYQDRALQREGV</sequence>